<accession>H9D1E2</accession>
<name>H9D1E2_9CAUD</name>
<dbReference type="RefSeq" id="YP_007010529.1">
    <property type="nucleotide sequence ID" value="NC_019540.1"/>
</dbReference>
<sequence length="82" mass="9785">MVTFSKEVEVEIEVEPEDIANILEEEWSEQRIADQFNLYTSEEMDERVEQETLPLIEERDNLEEELENVKSELERLRLSANI</sequence>
<dbReference type="Proteomes" id="UP000004791">
    <property type="component" value="Segment"/>
</dbReference>
<proteinExistence type="predicted"/>
<keyword evidence="2" id="KW-1185">Reference proteome</keyword>
<evidence type="ECO:0000313" key="1">
    <source>
        <dbReference type="EMBL" id="AFE86184.1"/>
    </source>
</evidence>
<protein>
    <submittedName>
        <fullName evidence="1">Uncharacterized protein</fullName>
    </submittedName>
</protein>
<organism evidence="1 2">
    <name type="scientific">Salinivibrio phage CW02</name>
    <dbReference type="NCBI Taxonomy" id="1161935"/>
    <lineage>
        <taxon>Viruses</taxon>
        <taxon>Duplodnaviria</taxon>
        <taxon>Heunggongvirae</taxon>
        <taxon>Uroviricota</taxon>
        <taxon>Caudoviricetes</taxon>
        <taxon>Zobellviridae</taxon>
        <taxon>Salinovirus</taxon>
        <taxon>Salinovirus utanense</taxon>
    </lineage>
</organism>
<dbReference type="KEGG" id="vg:14016703"/>
<reference evidence="1 2" key="1">
    <citation type="journal article" date="2012" name="J. Virol.">
        <title>Sequence and structural characterization of great salt lake bacteriophage CW02, a member of the T7-like supergroup.</title>
        <authorList>
            <person name="Shen P.S."/>
            <person name="Domek M.J."/>
            <person name="Sanz-Garcia E."/>
            <person name="Makaju A."/>
            <person name="Taylor R.M."/>
            <person name="Hoggan R."/>
            <person name="Culumber M.D."/>
            <person name="Oberg C.J."/>
            <person name="Breakwell D.P."/>
            <person name="Prince J.T."/>
            <person name="Belnap D.M."/>
        </authorList>
    </citation>
    <scope>NUCLEOTIDE SEQUENCE [LARGE SCALE GENOMIC DNA]</scope>
</reference>
<evidence type="ECO:0000313" key="2">
    <source>
        <dbReference type="Proteomes" id="UP000004791"/>
    </source>
</evidence>
<dbReference type="EMBL" id="JQ446452">
    <property type="protein sequence ID" value="AFE86184.1"/>
    <property type="molecule type" value="Genomic_DNA"/>
</dbReference>
<dbReference type="GeneID" id="14016703"/>